<evidence type="ECO:0000313" key="7">
    <source>
        <dbReference type="Proteomes" id="UP000327157"/>
    </source>
</evidence>
<proteinExistence type="inferred from homology"/>
<keyword evidence="3 5" id="KW-0862">Zinc</keyword>
<dbReference type="GO" id="GO:0000993">
    <property type="term" value="F:RNA polymerase II complex binding"/>
    <property type="evidence" value="ECO:0007669"/>
    <property type="project" value="TreeGrafter"/>
</dbReference>
<organism evidence="6 7">
    <name type="scientific">Pyrus ussuriensis x Pyrus communis</name>
    <dbReference type="NCBI Taxonomy" id="2448454"/>
    <lineage>
        <taxon>Eukaryota</taxon>
        <taxon>Viridiplantae</taxon>
        <taxon>Streptophyta</taxon>
        <taxon>Embryophyta</taxon>
        <taxon>Tracheophyta</taxon>
        <taxon>Spermatophyta</taxon>
        <taxon>Magnoliopsida</taxon>
        <taxon>eudicotyledons</taxon>
        <taxon>Gunneridae</taxon>
        <taxon>Pentapetalae</taxon>
        <taxon>rosids</taxon>
        <taxon>fabids</taxon>
        <taxon>Rosales</taxon>
        <taxon>Rosaceae</taxon>
        <taxon>Amygdaloideae</taxon>
        <taxon>Maleae</taxon>
        <taxon>Pyrus</taxon>
    </lineage>
</organism>
<evidence type="ECO:0000256" key="1">
    <source>
        <dbReference type="ARBA" id="ARBA00004123"/>
    </source>
</evidence>
<evidence type="ECO:0000256" key="5">
    <source>
        <dbReference type="RuleBase" id="RU364033"/>
    </source>
</evidence>
<comment type="caution">
    <text evidence="6">The sequence shown here is derived from an EMBL/GenBank/DDBJ whole genome shotgun (WGS) entry which is preliminary data.</text>
</comment>
<dbReference type="GO" id="GO:0006368">
    <property type="term" value="P:transcription elongation by RNA polymerase II"/>
    <property type="evidence" value="ECO:0007669"/>
    <property type="project" value="TreeGrafter"/>
</dbReference>
<keyword evidence="5" id="KW-0804">Transcription</keyword>
<evidence type="ECO:0000313" key="6">
    <source>
        <dbReference type="EMBL" id="KAB2615747.1"/>
    </source>
</evidence>
<dbReference type="Proteomes" id="UP000327157">
    <property type="component" value="Chromosome 3"/>
</dbReference>
<name>A0A5N5GKU5_9ROSA</name>
<dbReference type="Gene3D" id="2.20.25.190">
    <property type="match status" value="1"/>
</dbReference>
<dbReference type="SUPFAM" id="SSF57783">
    <property type="entry name" value="Zinc beta-ribbon"/>
    <property type="match status" value="1"/>
</dbReference>
<dbReference type="InterPro" id="IPR007808">
    <property type="entry name" value="Elf1"/>
</dbReference>
<reference evidence="6 7" key="3">
    <citation type="submission" date="2019-11" db="EMBL/GenBank/DDBJ databases">
        <title>A de novo genome assembly of a pear dwarfing rootstock.</title>
        <authorList>
            <person name="Wang F."/>
            <person name="Wang J."/>
            <person name="Li S."/>
            <person name="Zhang Y."/>
            <person name="Fang M."/>
            <person name="Ma L."/>
            <person name="Zhao Y."/>
            <person name="Jiang S."/>
        </authorList>
    </citation>
    <scope>NUCLEOTIDE SEQUENCE [LARGE SCALE GENOMIC DNA]</scope>
    <source>
        <strain evidence="6">S2</strain>
        <tissue evidence="6">Leaf</tissue>
    </source>
</reference>
<keyword evidence="4 5" id="KW-0539">Nucleus</keyword>
<dbReference type="Pfam" id="PF05129">
    <property type="entry name" value="Zn_ribbon_Elf1"/>
    <property type="match status" value="1"/>
</dbReference>
<keyword evidence="5" id="KW-0479">Metal-binding</keyword>
<dbReference type="PANTHER" id="PTHR20934:SF26">
    <property type="entry name" value="TRANSCRIPTION ELONGATION FACTOR 1 HOMOLOG"/>
    <property type="match status" value="1"/>
</dbReference>
<accession>A0A5N5GKU5</accession>
<keyword evidence="7" id="KW-1185">Reference proteome</keyword>
<protein>
    <recommendedName>
        <fullName evidence="5">Transcription elongation factor 1 homolog</fullName>
    </recommendedName>
</protein>
<dbReference type="GO" id="GO:0008270">
    <property type="term" value="F:zinc ion binding"/>
    <property type="evidence" value="ECO:0007669"/>
    <property type="project" value="UniProtKB-KW"/>
</dbReference>
<dbReference type="PANTHER" id="PTHR20934">
    <property type="entry name" value="TRANSCRIPTION ELONGATION FACTOR 1 HOMOLOG"/>
    <property type="match status" value="1"/>
</dbReference>
<dbReference type="InterPro" id="IPR038567">
    <property type="entry name" value="T_Elf1_sf"/>
</dbReference>
<dbReference type="AlphaFoldDB" id="A0A5N5GKU5"/>
<keyword evidence="5" id="KW-0863">Zinc-finger</keyword>
<reference evidence="7" key="2">
    <citation type="submission" date="2019-10" db="EMBL/GenBank/DDBJ databases">
        <title>A de novo genome assembly of a pear dwarfing rootstock.</title>
        <authorList>
            <person name="Wang F."/>
            <person name="Wang J."/>
            <person name="Li S."/>
            <person name="Zhang Y."/>
            <person name="Fang M."/>
            <person name="Ma L."/>
            <person name="Zhao Y."/>
            <person name="Jiang S."/>
        </authorList>
    </citation>
    <scope>NUCLEOTIDE SEQUENCE [LARGE SCALE GENOMIC DNA]</scope>
</reference>
<comment type="function">
    <text evidence="5">Transcription elongation factor implicated in the maintenance of proper chromatin structure in actively transcribed regions.</text>
</comment>
<evidence type="ECO:0000256" key="2">
    <source>
        <dbReference type="ARBA" id="ARBA00009730"/>
    </source>
</evidence>
<sequence>MGTKRSPAAAKKRPTEKQLKTVFCCPFCYQGSCVECSVCLASYDTTTTSLTKPIDVYKECLDKYGRTLDQ</sequence>
<evidence type="ECO:0000256" key="4">
    <source>
        <dbReference type="ARBA" id="ARBA00023242"/>
    </source>
</evidence>
<comment type="similarity">
    <text evidence="2 5">Belongs to the ELOF1 family.</text>
</comment>
<gene>
    <name evidence="6" type="ORF">D8674_022335</name>
</gene>
<dbReference type="GO" id="GO:0008023">
    <property type="term" value="C:transcription elongation factor complex"/>
    <property type="evidence" value="ECO:0007669"/>
    <property type="project" value="TreeGrafter"/>
</dbReference>
<reference evidence="6 7" key="1">
    <citation type="submission" date="2019-09" db="EMBL/GenBank/DDBJ databases">
        <authorList>
            <person name="Ou C."/>
        </authorList>
    </citation>
    <scope>NUCLEOTIDE SEQUENCE [LARGE SCALE GENOMIC DNA]</scope>
    <source>
        <strain evidence="6">S2</strain>
        <tissue evidence="6">Leaf</tissue>
    </source>
</reference>
<evidence type="ECO:0000256" key="3">
    <source>
        <dbReference type="ARBA" id="ARBA00022833"/>
    </source>
</evidence>
<comment type="subcellular location">
    <subcellularLocation>
        <location evidence="1 5">Nucleus</location>
    </subcellularLocation>
</comment>
<keyword evidence="5" id="KW-0805">Transcription regulation</keyword>
<dbReference type="EMBL" id="SMOL01000402">
    <property type="protein sequence ID" value="KAB2615747.1"/>
    <property type="molecule type" value="Genomic_DNA"/>
</dbReference>